<protein>
    <submittedName>
        <fullName evidence="1">BnaA08g02600D protein</fullName>
    </submittedName>
</protein>
<dbReference type="Pfam" id="PF00400">
    <property type="entry name" value="WD40"/>
    <property type="match status" value="1"/>
</dbReference>
<evidence type="ECO:0000313" key="1">
    <source>
        <dbReference type="EMBL" id="CDY16507.1"/>
    </source>
</evidence>
<evidence type="ECO:0000313" key="2">
    <source>
        <dbReference type="Proteomes" id="UP000028999"/>
    </source>
</evidence>
<dbReference type="Proteomes" id="UP000028999">
    <property type="component" value="Unassembled WGS sequence"/>
</dbReference>
<dbReference type="SMART" id="SM00320">
    <property type="entry name" value="WD40"/>
    <property type="match status" value="1"/>
</dbReference>
<dbReference type="InterPro" id="IPR001680">
    <property type="entry name" value="WD40_rpt"/>
</dbReference>
<dbReference type="AlphaFoldDB" id="A0A078FUK4"/>
<organism evidence="1 2">
    <name type="scientific">Brassica napus</name>
    <name type="common">Rape</name>
    <dbReference type="NCBI Taxonomy" id="3708"/>
    <lineage>
        <taxon>Eukaryota</taxon>
        <taxon>Viridiplantae</taxon>
        <taxon>Streptophyta</taxon>
        <taxon>Embryophyta</taxon>
        <taxon>Tracheophyta</taxon>
        <taxon>Spermatophyta</taxon>
        <taxon>Magnoliopsida</taxon>
        <taxon>eudicotyledons</taxon>
        <taxon>Gunneridae</taxon>
        <taxon>Pentapetalae</taxon>
        <taxon>rosids</taxon>
        <taxon>malvids</taxon>
        <taxon>Brassicales</taxon>
        <taxon>Brassicaceae</taxon>
        <taxon>Brassiceae</taxon>
        <taxon>Brassica</taxon>
    </lineage>
</organism>
<keyword evidence="2" id="KW-1185">Reference proteome</keyword>
<dbReference type="SUPFAM" id="SSF50978">
    <property type="entry name" value="WD40 repeat-like"/>
    <property type="match status" value="1"/>
</dbReference>
<dbReference type="Gene3D" id="2.130.10.10">
    <property type="entry name" value="YVTN repeat-like/Quinoprotein amine dehydrogenase"/>
    <property type="match status" value="1"/>
</dbReference>
<dbReference type="EMBL" id="LK032064">
    <property type="protein sequence ID" value="CDY16507.1"/>
    <property type="molecule type" value="Genomic_DNA"/>
</dbReference>
<reference evidence="1 2" key="1">
    <citation type="journal article" date="2014" name="Science">
        <title>Plant genetics. Early allopolyploid evolution in the post-Neolithic Brassica napus oilseed genome.</title>
        <authorList>
            <person name="Chalhoub B."/>
            <person name="Denoeud F."/>
            <person name="Liu S."/>
            <person name="Parkin I.A."/>
            <person name="Tang H."/>
            <person name="Wang X."/>
            <person name="Chiquet J."/>
            <person name="Belcram H."/>
            <person name="Tong C."/>
            <person name="Samans B."/>
            <person name="Correa M."/>
            <person name="Da Silva C."/>
            <person name="Just J."/>
            <person name="Falentin C."/>
            <person name="Koh C.S."/>
            <person name="Le Clainche I."/>
            <person name="Bernard M."/>
            <person name="Bento P."/>
            <person name="Noel B."/>
            <person name="Labadie K."/>
            <person name="Alberti A."/>
            <person name="Charles M."/>
            <person name="Arnaud D."/>
            <person name="Guo H."/>
            <person name="Daviaud C."/>
            <person name="Alamery S."/>
            <person name="Jabbari K."/>
            <person name="Zhao M."/>
            <person name="Edger P.P."/>
            <person name="Chelaifa H."/>
            <person name="Tack D."/>
            <person name="Lassalle G."/>
            <person name="Mestiri I."/>
            <person name="Schnel N."/>
            <person name="Le Paslier M.C."/>
            <person name="Fan G."/>
            <person name="Renault V."/>
            <person name="Bayer P.E."/>
            <person name="Golicz A.A."/>
            <person name="Manoli S."/>
            <person name="Lee T.H."/>
            <person name="Thi V.H."/>
            <person name="Chalabi S."/>
            <person name="Hu Q."/>
            <person name="Fan C."/>
            <person name="Tollenaere R."/>
            <person name="Lu Y."/>
            <person name="Battail C."/>
            <person name="Shen J."/>
            <person name="Sidebottom C.H."/>
            <person name="Wang X."/>
            <person name="Canaguier A."/>
            <person name="Chauveau A."/>
            <person name="Berard A."/>
            <person name="Deniot G."/>
            <person name="Guan M."/>
            <person name="Liu Z."/>
            <person name="Sun F."/>
            <person name="Lim Y.P."/>
            <person name="Lyons E."/>
            <person name="Town C.D."/>
            <person name="Bancroft I."/>
            <person name="Wang X."/>
            <person name="Meng J."/>
            <person name="Ma J."/>
            <person name="Pires J.C."/>
            <person name="King G.J."/>
            <person name="Brunel D."/>
            <person name="Delourme R."/>
            <person name="Renard M."/>
            <person name="Aury J.M."/>
            <person name="Adams K.L."/>
            <person name="Batley J."/>
            <person name="Snowdon R.J."/>
            <person name="Tost J."/>
            <person name="Edwards D."/>
            <person name="Zhou Y."/>
            <person name="Hua W."/>
            <person name="Sharpe A.G."/>
            <person name="Paterson A.H."/>
            <person name="Guan C."/>
            <person name="Wincker P."/>
        </authorList>
    </citation>
    <scope>NUCLEOTIDE SEQUENCE [LARGE SCALE GENOMIC DNA]</scope>
    <source>
        <strain evidence="2">cv. Darmor-bzh</strain>
    </source>
</reference>
<proteinExistence type="predicted"/>
<dbReference type="PaxDb" id="3708-A0A078FUK4"/>
<accession>A0A078FUK4</accession>
<dbReference type="STRING" id="3708.A0A078FUK4"/>
<dbReference type="InterPro" id="IPR036322">
    <property type="entry name" value="WD40_repeat_dom_sf"/>
</dbReference>
<gene>
    <name evidence="1" type="primary">BnaA08g02600D</name>
    <name evidence="1" type="ORF">GSBRNA2T00091110001</name>
</gene>
<sequence>MSGKTEASAKRVFIGAGCNRVTAQILTTLPGHKASVNCTHWLPSSKFAFKAKDLDRHYLLSGDTDGIIIIWELSTVNNNVKKTFILILS</sequence>
<name>A0A078FUK4_BRANA</name>
<dbReference type="InterPro" id="IPR015943">
    <property type="entry name" value="WD40/YVTN_repeat-like_dom_sf"/>
</dbReference>
<dbReference type="Gramene" id="CDY16507">
    <property type="protein sequence ID" value="CDY16507"/>
    <property type="gene ID" value="GSBRNA2T00091110001"/>
</dbReference>